<evidence type="ECO:0000313" key="1">
    <source>
        <dbReference type="EMBL" id="KAJ3494292.1"/>
    </source>
</evidence>
<proteinExistence type="predicted"/>
<dbReference type="Proteomes" id="UP001148737">
    <property type="component" value="Unassembled WGS sequence"/>
</dbReference>
<sequence length="455" mass="50949">MTAYQNCIAERSAARPAAHILGKTGVLTCWLRKLIADVDKMQTAKPFQPEIENLQSLIEGNADLRMLASAMFSEIPNEAPYGEDPTGRRQVRSYHHMLTLFNVIMMEVAPTWDMDQYATGLLGLPFTAVVAWPMATPSGRAFFLRKEVNEKLKLILDAWRDELLMTSKSLRVIHVGENGWLCRASLTALERDANAPGSTWHSFSELFECNPEGDPIHWGFRSWDDFFTRQFRDIDSIRPVGQPKRDEWLVSACESRPYALQTNVKAYDTFWLKGNHYSVKEILGCHELSDSFVGGTIFQGFLTLTSYHRWCSPVSGHIVATKIINGTYFSEPASAGFGSPLGPDPSGPDRSQVFITQVATRALIFIRAPQPIGLMCAIFVGMSDVSSCEIAKRFRSDLPSPVRKGEEIGTFRHGGSSYCLLLRKGLKLAWVPEAMPREDGHNLQVRSELAYAYAD</sequence>
<accession>A0ACC1QX84</accession>
<organism evidence="1 2">
    <name type="scientific">Lecanicillium saksenae</name>
    <dbReference type="NCBI Taxonomy" id="468837"/>
    <lineage>
        <taxon>Eukaryota</taxon>
        <taxon>Fungi</taxon>
        <taxon>Dikarya</taxon>
        <taxon>Ascomycota</taxon>
        <taxon>Pezizomycotina</taxon>
        <taxon>Sordariomycetes</taxon>
        <taxon>Hypocreomycetidae</taxon>
        <taxon>Hypocreales</taxon>
        <taxon>Cordycipitaceae</taxon>
        <taxon>Lecanicillium</taxon>
    </lineage>
</organism>
<name>A0ACC1QX84_9HYPO</name>
<evidence type="ECO:0000313" key="2">
    <source>
        <dbReference type="Proteomes" id="UP001148737"/>
    </source>
</evidence>
<reference evidence="1" key="1">
    <citation type="submission" date="2022-07" db="EMBL/GenBank/DDBJ databases">
        <title>Genome Sequence of Lecanicillium saksenae.</title>
        <authorList>
            <person name="Buettner E."/>
        </authorList>
    </citation>
    <scope>NUCLEOTIDE SEQUENCE</scope>
    <source>
        <strain evidence="1">VT-O1</strain>
    </source>
</reference>
<gene>
    <name evidence="1" type="ORF">NLG97_g4175</name>
</gene>
<comment type="caution">
    <text evidence="1">The sequence shown here is derived from an EMBL/GenBank/DDBJ whole genome shotgun (WGS) entry which is preliminary data.</text>
</comment>
<protein>
    <submittedName>
        <fullName evidence="1">Uncharacterized protein</fullName>
    </submittedName>
</protein>
<keyword evidence="2" id="KW-1185">Reference proteome</keyword>
<dbReference type="EMBL" id="JANAKD010000393">
    <property type="protein sequence ID" value="KAJ3494292.1"/>
    <property type="molecule type" value="Genomic_DNA"/>
</dbReference>